<dbReference type="SUPFAM" id="SSF55048">
    <property type="entry name" value="Probable ACP-binding domain of malonyl-CoA ACP transacylase"/>
    <property type="match status" value="1"/>
</dbReference>
<dbReference type="InterPro" id="IPR014030">
    <property type="entry name" value="Ketoacyl_synth_N"/>
</dbReference>
<dbReference type="CDD" id="cd05195">
    <property type="entry name" value="enoyl_red"/>
    <property type="match status" value="1"/>
</dbReference>
<dbReference type="RefSeq" id="WP_065135075.1">
    <property type="nucleotide sequence ID" value="NZ_MAEM01000354.1"/>
</dbReference>
<dbReference type="InterPro" id="IPR020841">
    <property type="entry name" value="PKS_Beta-ketoAc_synthase_dom"/>
</dbReference>
<dbReference type="GO" id="GO:0031177">
    <property type="term" value="F:phosphopantetheine binding"/>
    <property type="evidence" value="ECO:0007669"/>
    <property type="project" value="InterPro"/>
</dbReference>
<dbReference type="InterPro" id="IPR049900">
    <property type="entry name" value="PKS_mFAS_DH"/>
</dbReference>
<dbReference type="Pfam" id="PF02801">
    <property type="entry name" value="Ketoacyl-synt_C"/>
    <property type="match status" value="1"/>
</dbReference>
<dbReference type="GO" id="GO:0005886">
    <property type="term" value="C:plasma membrane"/>
    <property type="evidence" value="ECO:0007669"/>
    <property type="project" value="TreeGrafter"/>
</dbReference>
<dbReference type="InterPro" id="IPR001227">
    <property type="entry name" value="Ac_transferase_dom_sf"/>
</dbReference>
<dbReference type="SMART" id="SM00823">
    <property type="entry name" value="PKS_PP"/>
    <property type="match status" value="1"/>
</dbReference>
<dbReference type="PROSITE" id="PS52019">
    <property type="entry name" value="PKS_MFAS_DH"/>
    <property type="match status" value="1"/>
</dbReference>
<dbReference type="Gene3D" id="3.90.180.10">
    <property type="entry name" value="Medium-chain alcohol dehydrogenases, catalytic domain"/>
    <property type="match status" value="1"/>
</dbReference>
<dbReference type="InterPro" id="IPR002364">
    <property type="entry name" value="Quin_OxRdtase/zeta-crystal_CS"/>
</dbReference>
<feature type="region of interest" description="N-terminal hotdog fold" evidence="7">
    <location>
        <begin position="885"/>
        <end position="1006"/>
    </location>
</feature>
<evidence type="ECO:0000256" key="1">
    <source>
        <dbReference type="ARBA" id="ARBA00022450"/>
    </source>
</evidence>
<dbReference type="Pfam" id="PF14765">
    <property type="entry name" value="PS-DH"/>
    <property type="match status" value="1"/>
</dbReference>
<dbReference type="Gene3D" id="3.30.70.3290">
    <property type="match status" value="1"/>
</dbReference>
<dbReference type="FunFam" id="3.40.50.720:FF:000209">
    <property type="entry name" value="Polyketide synthase Pks12"/>
    <property type="match status" value="1"/>
</dbReference>
<dbReference type="Pfam" id="PF08659">
    <property type="entry name" value="KR"/>
    <property type="match status" value="1"/>
</dbReference>
<dbReference type="InterPro" id="IPR013968">
    <property type="entry name" value="PKS_KR"/>
</dbReference>
<dbReference type="InterPro" id="IPR016036">
    <property type="entry name" value="Malonyl_transacylase_ACP-bd"/>
</dbReference>
<dbReference type="Pfam" id="PF08240">
    <property type="entry name" value="ADH_N"/>
    <property type="match status" value="1"/>
</dbReference>
<dbReference type="InterPro" id="IPR013154">
    <property type="entry name" value="ADH-like_N"/>
</dbReference>
<dbReference type="GO" id="GO:0006633">
    <property type="term" value="P:fatty acid biosynthetic process"/>
    <property type="evidence" value="ECO:0007669"/>
    <property type="project" value="InterPro"/>
</dbReference>
<dbReference type="OrthoDB" id="9778690at2"/>
<dbReference type="PROSITE" id="PS00606">
    <property type="entry name" value="KS3_1"/>
    <property type="match status" value="1"/>
</dbReference>
<dbReference type="InterPro" id="IPR009081">
    <property type="entry name" value="PP-bd_ACP"/>
</dbReference>
<dbReference type="GO" id="GO:0005737">
    <property type="term" value="C:cytoplasm"/>
    <property type="evidence" value="ECO:0007669"/>
    <property type="project" value="TreeGrafter"/>
</dbReference>
<protein>
    <submittedName>
        <fullName evidence="10">Polyketide synthase</fullName>
    </submittedName>
</protein>
<dbReference type="InterPro" id="IPR014043">
    <property type="entry name" value="Acyl_transferase_dom"/>
</dbReference>
<dbReference type="Gene3D" id="3.10.129.110">
    <property type="entry name" value="Polyketide synthase dehydratase"/>
    <property type="match status" value="1"/>
</dbReference>
<evidence type="ECO:0000256" key="6">
    <source>
        <dbReference type="ARBA" id="ARBA00023315"/>
    </source>
</evidence>
<evidence type="ECO:0000313" key="11">
    <source>
        <dbReference type="Proteomes" id="UP000093757"/>
    </source>
</evidence>
<dbReference type="SMART" id="SM00827">
    <property type="entry name" value="PKS_AT"/>
    <property type="match status" value="1"/>
</dbReference>
<dbReference type="InterPro" id="IPR018201">
    <property type="entry name" value="Ketoacyl_synth_AS"/>
</dbReference>
<dbReference type="SUPFAM" id="SSF53901">
    <property type="entry name" value="Thiolase-like"/>
    <property type="match status" value="1"/>
</dbReference>
<name>A0A1A6BE55_MYCGO</name>
<dbReference type="GO" id="GO:0016491">
    <property type="term" value="F:oxidoreductase activity"/>
    <property type="evidence" value="ECO:0007669"/>
    <property type="project" value="InterPro"/>
</dbReference>
<keyword evidence="6" id="KW-0012">Acyltransferase</keyword>
<dbReference type="SUPFAM" id="SSF52151">
    <property type="entry name" value="FabD/lysophospholipase-like"/>
    <property type="match status" value="1"/>
</dbReference>
<evidence type="ECO:0000256" key="5">
    <source>
        <dbReference type="ARBA" id="ARBA00023268"/>
    </source>
</evidence>
<dbReference type="InterPro" id="IPR016039">
    <property type="entry name" value="Thiolase-like"/>
</dbReference>
<evidence type="ECO:0000259" key="8">
    <source>
        <dbReference type="PROSITE" id="PS52004"/>
    </source>
</evidence>
<dbReference type="GO" id="GO:0004312">
    <property type="term" value="F:fatty acid synthase activity"/>
    <property type="evidence" value="ECO:0007669"/>
    <property type="project" value="TreeGrafter"/>
</dbReference>
<dbReference type="Pfam" id="PF21089">
    <property type="entry name" value="PKS_DH_N"/>
    <property type="match status" value="1"/>
</dbReference>
<dbReference type="InterPro" id="IPR014031">
    <property type="entry name" value="Ketoacyl_synth_C"/>
</dbReference>
<keyword evidence="1" id="KW-0596">Phosphopantetheine</keyword>
<comment type="caution">
    <text evidence="10">The sequence shown here is derived from an EMBL/GenBank/DDBJ whole genome shotgun (WGS) entry which is preliminary data.</text>
</comment>
<dbReference type="InterPro" id="IPR016035">
    <property type="entry name" value="Acyl_Trfase/lysoPLipase"/>
</dbReference>
<dbReference type="Gene3D" id="3.40.366.10">
    <property type="entry name" value="Malonyl-Coenzyme A Acyl Carrier Protein, domain 2"/>
    <property type="match status" value="1"/>
</dbReference>
<dbReference type="GO" id="GO:0004315">
    <property type="term" value="F:3-oxoacyl-[acyl-carrier-protein] synthase activity"/>
    <property type="evidence" value="ECO:0007669"/>
    <property type="project" value="InterPro"/>
</dbReference>
<feature type="domain" description="PKS/mFAS DH" evidence="9">
    <location>
        <begin position="885"/>
        <end position="1157"/>
    </location>
</feature>
<organism evidence="10 11">
    <name type="scientific">Mycobacterium gordonae</name>
    <dbReference type="NCBI Taxonomy" id="1778"/>
    <lineage>
        <taxon>Bacteria</taxon>
        <taxon>Bacillati</taxon>
        <taxon>Actinomycetota</taxon>
        <taxon>Actinomycetes</taxon>
        <taxon>Mycobacteriales</taxon>
        <taxon>Mycobacteriaceae</taxon>
        <taxon>Mycobacterium</taxon>
    </lineage>
</organism>
<evidence type="ECO:0000313" key="10">
    <source>
        <dbReference type="EMBL" id="OBS00600.1"/>
    </source>
</evidence>
<dbReference type="InterPro" id="IPR050091">
    <property type="entry name" value="PKS_NRPS_Biosynth_Enz"/>
</dbReference>
<dbReference type="InterPro" id="IPR011032">
    <property type="entry name" value="GroES-like_sf"/>
</dbReference>
<dbReference type="PANTHER" id="PTHR43775">
    <property type="entry name" value="FATTY ACID SYNTHASE"/>
    <property type="match status" value="1"/>
</dbReference>
<dbReference type="PROSITE" id="PS01162">
    <property type="entry name" value="QOR_ZETA_CRYSTAL"/>
    <property type="match status" value="1"/>
</dbReference>
<feature type="active site" description="Proton acceptor; for dehydratase activity" evidence="7">
    <location>
        <position position="917"/>
    </location>
</feature>
<dbReference type="Pfam" id="PF00698">
    <property type="entry name" value="Acyl_transf_1"/>
    <property type="match status" value="1"/>
</dbReference>
<dbReference type="Gene3D" id="3.40.50.720">
    <property type="entry name" value="NAD(P)-binding Rossmann-like Domain"/>
    <property type="match status" value="3"/>
</dbReference>
<dbReference type="InterPro" id="IPR020806">
    <property type="entry name" value="PKS_PP-bd"/>
</dbReference>
<feature type="active site" description="Proton donor; for dehydratase activity" evidence="7">
    <location>
        <position position="1075"/>
    </location>
</feature>
<dbReference type="InterPro" id="IPR032821">
    <property type="entry name" value="PKS_assoc"/>
</dbReference>
<feature type="domain" description="Ketosynthase family 3 (KS3)" evidence="8">
    <location>
        <begin position="1"/>
        <end position="427"/>
    </location>
</feature>
<dbReference type="InterPro" id="IPR049551">
    <property type="entry name" value="PKS_DH_C"/>
</dbReference>
<evidence type="ECO:0000259" key="9">
    <source>
        <dbReference type="PROSITE" id="PS52019"/>
    </source>
</evidence>
<evidence type="ECO:0000256" key="3">
    <source>
        <dbReference type="ARBA" id="ARBA00022679"/>
    </source>
</evidence>
<dbReference type="Pfam" id="PF00550">
    <property type="entry name" value="PP-binding"/>
    <property type="match status" value="1"/>
</dbReference>
<keyword evidence="5" id="KW-0511">Multifunctional enzyme</keyword>
<evidence type="ECO:0000256" key="2">
    <source>
        <dbReference type="ARBA" id="ARBA00022553"/>
    </source>
</evidence>
<evidence type="ECO:0000256" key="4">
    <source>
        <dbReference type="ARBA" id="ARBA00022857"/>
    </source>
</evidence>
<keyword evidence="4" id="KW-0521">NADP</keyword>
<dbReference type="Gene3D" id="1.10.1200.10">
    <property type="entry name" value="ACP-like"/>
    <property type="match status" value="1"/>
</dbReference>
<dbReference type="SMART" id="SM00825">
    <property type="entry name" value="PKS_KS"/>
    <property type="match status" value="1"/>
</dbReference>
<dbReference type="Pfam" id="PF00107">
    <property type="entry name" value="ADH_zinc_N"/>
    <property type="match status" value="1"/>
</dbReference>
<dbReference type="InterPro" id="IPR036291">
    <property type="entry name" value="NAD(P)-bd_dom_sf"/>
</dbReference>
<dbReference type="InterPro" id="IPR057326">
    <property type="entry name" value="KR_dom"/>
</dbReference>
<dbReference type="Pfam" id="PF00109">
    <property type="entry name" value="ketoacyl-synt"/>
    <property type="match status" value="1"/>
</dbReference>
<feature type="region of interest" description="C-terminal hotdog fold" evidence="7">
    <location>
        <begin position="1017"/>
        <end position="1157"/>
    </location>
</feature>
<evidence type="ECO:0000256" key="7">
    <source>
        <dbReference type="PROSITE-ProRule" id="PRU01363"/>
    </source>
</evidence>
<dbReference type="Pfam" id="PF16197">
    <property type="entry name" value="KAsynt_C_assoc"/>
    <property type="match status" value="1"/>
</dbReference>
<keyword evidence="3" id="KW-0808">Transferase</keyword>
<accession>A0A1A6BE55</accession>
<dbReference type="GO" id="GO:0071770">
    <property type="term" value="P:DIM/DIP cell wall layer assembly"/>
    <property type="evidence" value="ECO:0007669"/>
    <property type="project" value="TreeGrafter"/>
</dbReference>
<dbReference type="Gene3D" id="3.40.47.10">
    <property type="match status" value="1"/>
</dbReference>
<dbReference type="CDD" id="cd00833">
    <property type="entry name" value="PKS"/>
    <property type="match status" value="1"/>
</dbReference>
<sequence>MSRIAIVGIGCRYAGGIDSPQSFWEFVSKKNDGAIVDIPADRWDYRRFYDPDKAAAGKMYTKRGAFLDCDPWQFDPEFFGISPREATSMDPQQRLIMEVAWEAADDAGVAGRLSGQPVGVYVGAFNVDFSVTTMAASALAHIDMNTSTAASFTMLSNRLAYALNLMGPALTIDTACSSSLVAFHLACQAITNGDCDMALAGGVNLMLQPETFVSMCKGGFLAADGRSKPFSARADGYGRGEGAGMVVLRNLEDALRDGDRIYAVVAATGSNQDGRTSAITVPNGDAQEALARSVCARSGLAPGEVTYVEAHGTGTPVGDPIELGALGRVYGRVEGREKPLPVGSLKATLGHTEAASGIAGVIKGALAIYHRTLPPQGWFDDPNPDIDFDELRLSVQTEPEAVDVERMAVAINGFGYGGTNAHAILAELDAPAAATTPAGRSTRHDAGIFPLSARSEAATRALAGNYADLLESGADPGGLIEAAWNRRAHQRHRSAVPFSDLTQLTEGLRQISSGGAPVGSVVDNAAGLVFVFSGMGTQWWAMGRDLLNAGGIFAAEAAHIDDAFRQIADWSIIEELLRPEAQSRITSTAIAQPATFLLQVALTRELAQFGITPSALVGHSMGEVPAAYLSGALSLHDALLVTYHRARLQATTAGTGGMLAVGLPYSELQPLLGEDMHIDVAAINGPSSVTVAGVVSELEALGQVLTERGVFNRLLRVEVPYHSFRMDPILAELQSELNVLAPQQPNARLYSTVTAEAVTGPLDADYWCANVRQPVRFADAIKALMGAGHRTFLEIGPHPALSGNIRELLLKTHEPGTAIPTLHRGQRDADSIRKTLAELYTAGALDGTDLCTRVGPHFELPRYPWQRQRLRDESPEFAQMKYGTPDNYSMLGDPDLDHPSAWELQLSAQVLPWLPDHVVNGACLLPGMAYVDAALSAAAERSGLSSAIAEDIRFAAPLFFDPADGAVLRTELDETSRRFTIRSRAATGRTWTTHATGRLVDGKYLPTKHHDTAAGDLTEIDPADLYAALTSNGMTYGPNFRRVTSLRANARQAVATVDAHSDETTRHLAHPGVIDAALHTVSPLIDQSVGRTLGTIVPIGVDAVRVCGPFPDRVEVLTSLHPSDPLRADIVILDAQHLACAELSGVRFGSITPGQEPIDRLDPLFYEEVWELCDELDTATLPAPEHTATLVLAVGDQPSPRARQLADALPHAALYHCSDPADLDTELTRLLGAASEERPRVHVCVIAGHIADDSAALWLLKQIAVTTEKFVQGHSGDQAEGIEALGDDTFYASLVTEQAFSHPNDVSVPDVSHAGLAGARRSLVAEQSRLRWRLIDVAPDTELGQLMSELAVPGAFSADQTDEIVLRSGTRWANVVARTLPQRLETMAQGEQLTDPEANFAVDVPKSRILSDLGWRRCPRPEPGPGEVELRMQVVGLNYKDAIKVVGLLGKRELEGTHFGTELGMEGVGVVTRIGPGVDRFGVGDVVTTASQGMLVRYQIADAALCIKLPDPGDGRFRPEFCTSMTAFITAEYALLELARLRPGETVLIHGAAGGVGQAAIQIAKLCGAEVIGTASSNERRSFALGSGADYMIDSRSLNFVDDVHQLTNGRGVDVIISSAPGEILRHNFNAVVEFGRIVEVGKADIYGNSTLDMAVLDKNLSYFQIDMDRFMAWDPQACLKLEAEIYDKFATGIYQPLPVDVFDAADIGRACEEVFRSSRTSRVALRLVDNTPPVKPGWHEVVTDPEGSYLITGGHGGFGLATGRWLVRRGARHLTLASRSGATTDLARKQIAQWRTAGIEVREELVDMTDTAAVAALVDGCSAGGHRLRGIFHAAGAIADQRIADMDLVDLKRVYDVKVNGGRALWAAVNAAGTTLDQFVFYSSVGTMLGLLGQYSYGAANLAVQALTDSIAHQGQPATCIGWGHMSGAAGGMASDENLVRHMIACGVDPIEMDDGPIYLEQALRLGVRQGSVISINWSQLDTVFGHFRHLLRTSAVISTAAESNSAQDRLRAGLIALDEDERGAVLGYLLAEQLATVMGVSKESIDIDVPVMELGLNSLMAVEFSARTGEAIGVSLNTLMLGPSYNLRKAGAALAETIVSGAKK</sequence>
<gene>
    <name evidence="10" type="ORF">A9W98_24205</name>
</gene>
<dbReference type="SUPFAM" id="SSF47336">
    <property type="entry name" value="ACP-like"/>
    <property type="match status" value="1"/>
</dbReference>
<dbReference type="InterPro" id="IPR020843">
    <property type="entry name" value="ER"/>
</dbReference>
<dbReference type="InterPro" id="IPR013149">
    <property type="entry name" value="ADH-like_C"/>
</dbReference>
<dbReference type="SUPFAM" id="SSF50129">
    <property type="entry name" value="GroES-like"/>
    <property type="match status" value="1"/>
</dbReference>
<dbReference type="InterPro" id="IPR042104">
    <property type="entry name" value="PKS_dehydratase_sf"/>
</dbReference>
<dbReference type="PANTHER" id="PTHR43775:SF37">
    <property type="entry name" value="SI:DKEY-61P9.11"/>
    <property type="match status" value="1"/>
</dbReference>
<keyword evidence="2" id="KW-0597">Phosphoprotein</keyword>
<dbReference type="PROSITE" id="PS52004">
    <property type="entry name" value="KS3_2"/>
    <property type="match status" value="1"/>
</dbReference>
<dbReference type="InterPro" id="IPR036736">
    <property type="entry name" value="ACP-like_sf"/>
</dbReference>
<dbReference type="SUPFAM" id="SSF51735">
    <property type="entry name" value="NAD(P)-binding Rossmann-fold domains"/>
    <property type="match status" value="3"/>
</dbReference>
<dbReference type="InterPro" id="IPR049552">
    <property type="entry name" value="PKS_DH_N"/>
</dbReference>
<dbReference type="InterPro" id="IPR020807">
    <property type="entry name" value="PKS_DH"/>
</dbReference>
<reference evidence="10 11" key="1">
    <citation type="submission" date="2016-06" db="EMBL/GenBank/DDBJ databases">
        <authorList>
            <person name="Kjaerup R.B."/>
            <person name="Dalgaard T.S."/>
            <person name="Juul-Madsen H.R."/>
        </authorList>
    </citation>
    <scope>NUCLEOTIDE SEQUENCE [LARGE SCALE GENOMIC DNA]</scope>
    <source>
        <strain evidence="10 11">1245752.6</strain>
    </source>
</reference>
<dbReference type="SMART" id="SM00829">
    <property type="entry name" value="PKS_ER"/>
    <property type="match status" value="1"/>
</dbReference>
<dbReference type="EMBL" id="MAEM01000354">
    <property type="protein sequence ID" value="OBS00600.1"/>
    <property type="molecule type" value="Genomic_DNA"/>
</dbReference>
<dbReference type="GO" id="GO:0008270">
    <property type="term" value="F:zinc ion binding"/>
    <property type="evidence" value="ECO:0007669"/>
    <property type="project" value="InterPro"/>
</dbReference>
<dbReference type="FunFam" id="3.40.47.10:FF:000019">
    <property type="entry name" value="Polyketide synthase type I"/>
    <property type="match status" value="1"/>
</dbReference>
<proteinExistence type="predicted"/>
<dbReference type="SMART" id="SM00826">
    <property type="entry name" value="PKS_DH"/>
    <property type="match status" value="1"/>
</dbReference>
<dbReference type="SMART" id="SM00822">
    <property type="entry name" value="PKS_KR"/>
    <property type="match status" value="1"/>
</dbReference>
<dbReference type="Proteomes" id="UP000093757">
    <property type="component" value="Unassembled WGS sequence"/>
</dbReference>